<organism evidence="2">
    <name type="scientific">Brugia malayi</name>
    <name type="common">Filarial nematode worm</name>
    <dbReference type="NCBI Taxonomy" id="6279"/>
    <lineage>
        <taxon>Eukaryota</taxon>
        <taxon>Metazoa</taxon>
        <taxon>Ecdysozoa</taxon>
        <taxon>Nematoda</taxon>
        <taxon>Chromadorea</taxon>
        <taxon>Rhabditida</taxon>
        <taxon>Spirurina</taxon>
        <taxon>Spiruromorpha</taxon>
        <taxon>Filarioidea</taxon>
        <taxon>Onchocercidae</taxon>
        <taxon>Brugia</taxon>
    </lineage>
</organism>
<keyword evidence="1" id="KW-0472">Membrane</keyword>
<keyword evidence="1" id="KW-0812">Transmembrane</keyword>
<feature type="transmembrane region" description="Helical" evidence="1">
    <location>
        <begin position="7"/>
        <end position="28"/>
    </location>
</feature>
<feature type="transmembrane region" description="Helical" evidence="1">
    <location>
        <begin position="43"/>
        <end position="67"/>
    </location>
</feature>
<protein>
    <submittedName>
        <fullName evidence="2">Bm6385</fullName>
    </submittedName>
</protein>
<feature type="transmembrane region" description="Helical" evidence="1">
    <location>
        <begin position="88"/>
        <end position="108"/>
    </location>
</feature>
<proteinExistence type="predicted"/>
<dbReference type="EMBL" id="LN857010">
    <property type="protein sequence ID" value="CDP99752.1"/>
    <property type="molecule type" value="Genomic_DNA"/>
</dbReference>
<keyword evidence="1" id="KW-1133">Transmembrane helix</keyword>
<dbReference type="WormBase" id="Bm6385">
    <property type="protein sequence ID" value="BM40177"/>
    <property type="gene ID" value="WBGene00226646"/>
</dbReference>
<evidence type="ECO:0000313" key="2">
    <source>
        <dbReference type="EMBL" id="CDP99752.1"/>
    </source>
</evidence>
<gene>
    <name evidence="2 3" type="ORF">Bm6385</name>
    <name evidence="2" type="ORF">BM_Bm6385</name>
</gene>
<feature type="transmembrane region" description="Helical" evidence="1">
    <location>
        <begin position="120"/>
        <end position="146"/>
    </location>
</feature>
<accession>A0A0J9Y1J7</accession>
<sequence length="170" mass="18963">MIMPMQLIICATIKILIVVLTIVVLILLDPEYAVAYISVNYEIVLIYIISSLTLLHCTVSIIMYVIAHHQKMGERRVISLTNCSITEVVFAGAGMIAWILVCGIGGTISQRTIIETGERFGWIAACAGVIVSLYLAIMALFCLNLITEKVFSPERNNKYIRAHYPRDSRI</sequence>
<dbReference type="AlphaFoldDB" id="A0A0J9Y1J7"/>
<evidence type="ECO:0000313" key="3">
    <source>
        <dbReference type="WormBase" id="Bm6385"/>
    </source>
</evidence>
<evidence type="ECO:0000256" key="1">
    <source>
        <dbReference type="SAM" id="Phobius"/>
    </source>
</evidence>
<reference evidence="2" key="2">
    <citation type="submission" date="2012-12" db="EMBL/GenBank/DDBJ databases">
        <authorList>
            <person name="Gao Y.W."/>
            <person name="Fan S.T."/>
            <person name="Sun H.T."/>
            <person name="Wang Z."/>
            <person name="Gao X.L."/>
            <person name="Li Y.G."/>
            <person name="Wang T.C."/>
            <person name="Zhang K."/>
            <person name="Xu W.W."/>
            <person name="Yu Z.J."/>
            <person name="Xia X.Z."/>
        </authorList>
    </citation>
    <scope>NUCLEOTIDE SEQUENCE</scope>
    <source>
        <strain evidence="2">FR3</strain>
    </source>
</reference>
<name>A0A0J9Y1J7_BRUMA</name>
<reference evidence="2" key="1">
    <citation type="journal article" date="2007" name="Science">
        <title>Draft genome of the filarial nematode parasite Brugia malayi.</title>
        <authorList>
            <person name="Ghedin E."/>
            <person name="Wang S."/>
            <person name="Spiro D."/>
            <person name="Caler E."/>
            <person name="Zhao Q."/>
            <person name="Crabtree J."/>
            <person name="Allen J.E."/>
            <person name="Delcher A.L."/>
            <person name="Guiliano D.B."/>
            <person name="Miranda-Saavedra D."/>
            <person name="Angiuoli S.V."/>
            <person name="Creasy T."/>
            <person name="Amedeo P."/>
            <person name="Haas B."/>
            <person name="El-Sayed N.M."/>
            <person name="Wortman J.R."/>
            <person name="Feldblyum T."/>
            <person name="Tallon L."/>
            <person name="Schatz M."/>
            <person name="Shumway M."/>
            <person name="Koo H."/>
            <person name="Salzberg S.L."/>
            <person name="Schobel S."/>
            <person name="Pertea M."/>
            <person name="Pop M."/>
            <person name="White O."/>
            <person name="Barton G.J."/>
            <person name="Carlow C.K."/>
            <person name="Crawford M.J."/>
            <person name="Daub J."/>
            <person name="Dimmic M.W."/>
            <person name="Estes C.F."/>
            <person name="Foster J.M."/>
            <person name="Ganatra M."/>
            <person name="Gregory W.F."/>
            <person name="Johnson N.M."/>
            <person name="Jin J."/>
            <person name="Komuniecki R."/>
            <person name="Korf I."/>
            <person name="Kumar S."/>
            <person name="Laney S."/>
            <person name="Li B.W."/>
            <person name="Li W."/>
            <person name="Lindblom T.H."/>
            <person name="Lustigman S."/>
            <person name="Ma D."/>
            <person name="Maina C.V."/>
            <person name="Martin D.M."/>
            <person name="McCarter J.P."/>
            <person name="McReynolds L."/>
            <person name="Mitreva M."/>
            <person name="Nutman T.B."/>
            <person name="Parkinson J."/>
            <person name="Peregrin-Alvarez J.M."/>
            <person name="Poole C."/>
            <person name="Ren Q."/>
            <person name="Saunders L."/>
            <person name="Sluder A.E."/>
            <person name="Smith K."/>
            <person name="Stanke M."/>
            <person name="Unnasch T.R."/>
            <person name="Ware J."/>
            <person name="Wei A.D."/>
            <person name="Weil G."/>
            <person name="Williams D.J."/>
            <person name="Zhang Y."/>
            <person name="Williams S.A."/>
            <person name="Fraser-Liggett C."/>
            <person name="Slatko B."/>
            <person name="Blaxter M.L."/>
            <person name="Scott A.L."/>
        </authorList>
    </citation>
    <scope>NUCLEOTIDE SEQUENCE</scope>
    <source>
        <strain evidence="2">FR3</strain>
    </source>
</reference>
<dbReference type="OMA" id="AIMALFC"/>